<reference evidence="2" key="1">
    <citation type="submission" date="2022-09" db="EMBL/GenBank/DDBJ databases">
        <title>Intensive care unit water sources are persistently colonized with multi-drug resistant bacteria and are the site of extensive horizontal gene transfer of antibiotic resistance genes.</title>
        <authorList>
            <person name="Diorio-Toth L."/>
        </authorList>
    </citation>
    <scope>NUCLEOTIDE SEQUENCE</scope>
    <source>
        <strain evidence="2">GD03832</strain>
    </source>
</reference>
<evidence type="ECO:0000313" key="2">
    <source>
        <dbReference type="EMBL" id="MDH1337035.1"/>
    </source>
</evidence>
<comment type="caution">
    <text evidence="2">The sequence shown here is derived from an EMBL/GenBank/DDBJ whole genome shotgun (WGS) entry which is preliminary data.</text>
</comment>
<feature type="transmembrane region" description="Helical" evidence="1">
    <location>
        <begin position="121"/>
        <end position="140"/>
    </location>
</feature>
<dbReference type="RefSeq" id="WP_280009423.1">
    <property type="nucleotide sequence ID" value="NZ_JAOCEK010000029.1"/>
</dbReference>
<keyword evidence="1" id="KW-0812">Transmembrane</keyword>
<feature type="transmembrane region" description="Helical" evidence="1">
    <location>
        <begin position="82"/>
        <end position="101"/>
    </location>
</feature>
<keyword evidence="1" id="KW-0472">Membrane</keyword>
<feature type="transmembrane region" description="Helical" evidence="1">
    <location>
        <begin position="20"/>
        <end position="40"/>
    </location>
</feature>
<proteinExistence type="predicted"/>
<organism evidence="2 3">
    <name type="scientific">Comamonas thiooxydans</name>
    <dbReference type="NCBI Taxonomy" id="363952"/>
    <lineage>
        <taxon>Bacteria</taxon>
        <taxon>Pseudomonadati</taxon>
        <taxon>Pseudomonadota</taxon>
        <taxon>Betaproteobacteria</taxon>
        <taxon>Burkholderiales</taxon>
        <taxon>Comamonadaceae</taxon>
        <taxon>Comamonas</taxon>
    </lineage>
</organism>
<sequence length="144" mass="15990">MLIFLEKLKRINFSKYGHWFLFVVIFSAAPILLNIFADYLKIKNGETVFNGVRLMDFLICGFCLIGGALCDRYNSKNTPSGVAVGVGVLLAVIAIGLYAVIRLTNGVETDSMGRYAKDDVLVNVIVSIYFMALFYSLVLMRKTG</sequence>
<protein>
    <submittedName>
        <fullName evidence="2">Uncharacterized protein</fullName>
    </submittedName>
</protein>
<evidence type="ECO:0000313" key="3">
    <source>
        <dbReference type="Proteomes" id="UP001161065"/>
    </source>
</evidence>
<gene>
    <name evidence="2" type="ORF">N5D63_23070</name>
</gene>
<accession>A0AA42TWD3</accession>
<dbReference type="Proteomes" id="UP001161065">
    <property type="component" value="Unassembled WGS sequence"/>
</dbReference>
<dbReference type="EMBL" id="JAOCEK010000029">
    <property type="protein sequence ID" value="MDH1337035.1"/>
    <property type="molecule type" value="Genomic_DNA"/>
</dbReference>
<name>A0AA42TWD3_9BURK</name>
<feature type="transmembrane region" description="Helical" evidence="1">
    <location>
        <begin position="52"/>
        <end position="70"/>
    </location>
</feature>
<dbReference type="AlphaFoldDB" id="A0AA42TWD3"/>
<evidence type="ECO:0000256" key="1">
    <source>
        <dbReference type="SAM" id="Phobius"/>
    </source>
</evidence>
<keyword evidence="1" id="KW-1133">Transmembrane helix</keyword>